<protein>
    <submittedName>
        <fullName evidence="1">Uncharacterized protein</fullName>
    </submittedName>
</protein>
<gene>
    <name evidence="1" type="ORF">B0H16DRAFT_1528395</name>
</gene>
<evidence type="ECO:0000313" key="2">
    <source>
        <dbReference type="Proteomes" id="UP001215598"/>
    </source>
</evidence>
<proteinExistence type="predicted"/>
<evidence type="ECO:0000313" key="1">
    <source>
        <dbReference type="EMBL" id="KAJ7762990.1"/>
    </source>
</evidence>
<accession>A0AAD7JI27</accession>
<keyword evidence="2" id="KW-1185">Reference proteome</keyword>
<dbReference type="Proteomes" id="UP001215598">
    <property type="component" value="Unassembled WGS sequence"/>
</dbReference>
<reference evidence="1" key="1">
    <citation type="submission" date="2023-03" db="EMBL/GenBank/DDBJ databases">
        <title>Massive genome expansion in bonnet fungi (Mycena s.s.) driven by repeated elements and novel gene families across ecological guilds.</title>
        <authorList>
            <consortium name="Lawrence Berkeley National Laboratory"/>
            <person name="Harder C.B."/>
            <person name="Miyauchi S."/>
            <person name="Viragh M."/>
            <person name="Kuo A."/>
            <person name="Thoen E."/>
            <person name="Andreopoulos B."/>
            <person name="Lu D."/>
            <person name="Skrede I."/>
            <person name="Drula E."/>
            <person name="Henrissat B."/>
            <person name="Morin E."/>
            <person name="Kohler A."/>
            <person name="Barry K."/>
            <person name="LaButti K."/>
            <person name="Morin E."/>
            <person name="Salamov A."/>
            <person name="Lipzen A."/>
            <person name="Mereny Z."/>
            <person name="Hegedus B."/>
            <person name="Baldrian P."/>
            <person name="Stursova M."/>
            <person name="Weitz H."/>
            <person name="Taylor A."/>
            <person name="Grigoriev I.V."/>
            <person name="Nagy L.G."/>
            <person name="Martin F."/>
            <person name="Kauserud H."/>
        </authorList>
    </citation>
    <scope>NUCLEOTIDE SEQUENCE</scope>
    <source>
        <strain evidence="1">CBHHK182m</strain>
    </source>
</reference>
<dbReference type="SUPFAM" id="SSF52047">
    <property type="entry name" value="RNI-like"/>
    <property type="match status" value="1"/>
</dbReference>
<dbReference type="AlphaFoldDB" id="A0AAD7JI27"/>
<name>A0AAD7JI27_9AGAR</name>
<organism evidence="1 2">
    <name type="scientific">Mycena metata</name>
    <dbReference type="NCBI Taxonomy" id="1033252"/>
    <lineage>
        <taxon>Eukaryota</taxon>
        <taxon>Fungi</taxon>
        <taxon>Dikarya</taxon>
        <taxon>Basidiomycota</taxon>
        <taxon>Agaricomycotina</taxon>
        <taxon>Agaricomycetes</taxon>
        <taxon>Agaricomycetidae</taxon>
        <taxon>Agaricales</taxon>
        <taxon>Marasmiineae</taxon>
        <taxon>Mycenaceae</taxon>
        <taxon>Mycena</taxon>
    </lineage>
</organism>
<comment type="caution">
    <text evidence="1">The sequence shown here is derived from an EMBL/GenBank/DDBJ whole genome shotgun (WGS) entry which is preliminary data.</text>
</comment>
<dbReference type="EMBL" id="JARKIB010000031">
    <property type="protein sequence ID" value="KAJ7762990.1"/>
    <property type="molecule type" value="Genomic_DNA"/>
</dbReference>
<sequence>MDIDSARGSLSEPILPPDLERLIFEFAALSYPLGIATSMQVAWRVKDWLEPFLYRVISLTYDDSERQVAGFPLVPPDALLSAISRKPPAFFASSATHLFFPDAPHFLTNETVATILAACSGITSLRAGCNLLPHHDALASLGSLRRLTVNVRLLLGSYYHPQGFALSLFHNITHLELLETSISWESSDYVCEGLVLLPQLTHLAFNFPGLCRPLASFLSQHARLRAVVLLSQPGSSRVGREAGAVLAHDDRFVSIVRKGVDPEEDWFRGAAGGNDYWFHADAFIAAKRAGQIHDSQYTVDYS</sequence>